<dbReference type="InterPro" id="IPR003593">
    <property type="entry name" value="AAA+_ATPase"/>
</dbReference>
<evidence type="ECO:0000256" key="10">
    <source>
        <dbReference type="ARBA" id="ARBA00022884"/>
    </source>
</evidence>
<evidence type="ECO:0000256" key="12">
    <source>
        <dbReference type="SAM" id="MobiDB-lite"/>
    </source>
</evidence>
<dbReference type="InterPro" id="IPR003439">
    <property type="entry name" value="ABC_transporter-like_ATP-bd"/>
</dbReference>
<dbReference type="SMART" id="SM00382">
    <property type="entry name" value="AAA"/>
    <property type="match status" value="2"/>
</dbReference>
<dbReference type="GO" id="GO:0019843">
    <property type="term" value="F:rRNA binding"/>
    <property type="evidence" value="ECO:0007669"/>
    <property type="project" value="UniProtKB-KW"/>
</dbReference>
<dbReference type="Proteomes" id="UP000009049">
    <property type="component" value="Chromosome"/>
</dbReference>
<dbReference type="STRING" id="313596.RB2501_11692"/>
<dbReference type="Gene3D" id="3.40.50.300">
    <property type="entry name" value="P-loop containing nucleotide triphosphate hydrolases"/>
    <property type="match status" value="2"/>
</dbReference>
<evidence type="ECO:0000256" key="2">
    <source>
        <dbReference type="ARBA" id="ARBA00022490"/>
    </source>
</evidence>
<dbReference type="PANTHER" id="PTHR42855:SF1">
    <property type="entry name" value="ABC TRANSPORTER DOMAIN-CONTAINING PROTEIN"/>
    <property type="match status" value="1"/>
</dbReference>
<feature type="region of interest" description="Disordered" evidence="12">
    <location>
        <begin position="528"/>
        <end position="560"/>
    </location>
</feature>
<dbReference type="PANTHER" id="PTHR42855">
    <property type="entry name" value="ABC TRANSPORTER ATP-BINDING SUBUNIT"/>
    <property type="match status" value="1"/>
</dbReference>
<dbReference type="HOGENOM" id="CLU_000604_36_0_10"/>
<evidence type="ECO:0000313" key="14">
    <source>
        <dbReference type="EMBL" id="EAR14987.1"/>
    </source>
</evidence>
<dbReference type="SUPFAM" id="SSF52540">
    <property type="entry name" value="P-loop containing nucleoside triphosphate hydrolases"/>
    <property type="match status" value="2"/>
</dbReference>
<dbReference type="GO" id="GO:0003677">
    <property type="term" value="F:DNA binding"/>
    <property type="evidence" value="ECO:0007669"/>
    <property type="project" value="InterPro"/>
</dbReference>
<dbReference type="PROSITE" id="PS50893">
    <property type="entry name" value="ABC_TRANSPORTER_2"/>
    <property type="match status" value="2"/>
</dbReference>
<dbReference type="KEGG" id="rbi:RB2501_11692"/>
<dbReference type="Pfam" id="PF16326">
    <property type="entry name" value="ABC_tran_CTD"/>
    <property type="match status" value="1"/>
</dbReference>
<name>A4CMU5_ROBBH</name>
<dbReference type="Pfam" id="PF00005">
    <property type="entry name" value="ABC_tran"/>
    <property type="match status" value="2"/>
</dbReference>
<dbReference type="GO" id="GO:0000049">
    <property type="term" value="F:tRNA binding"/>
    <property type="evidence" value="ECO:0007669"/>
    <property type="project" value="UniProtKB-KW"/>
</dbReference>
<dbReference type="InterPro" id="IPR027417">
    <property type="entry name" value="P-loop_NTPase"/>
</dbReference>
<reference evidence="14 15" key="1">
    <citation type="journal article" date="2009" name="J. Bacteriol.">
        <title>Complete genome sequence of Robiginitalea biformata HTCC2501.</title>
        <authorList>
            <person name="Oh H.M."/>
            <person name="Giovannoni S.J."/>
            <person name="Lee K."/>
            <person name="Ferriera S."/>
            <person name="Johnson J."/>
            <person name="Cho J.C."/>
        </authorList>
    </citation>
    <scope>NUCLEOTIDE SEQUENCE [LARGE SCALE GENOMIC DNA]</scope>
    <source>
        <strain evidence="15">ATCC BAA-864 / HTCC2501 / KCTC 12146</strain>
    </source>
</reference>
<dbReference type="CDD" id="cd03221">
    <property type="entry name" value="ABCF_EF-3"/>
    <property type="match status" value="2"/>
</dbReference>
<dbReference type="GO" id="GO:0016887">
    <property type="term" value="F:ATP hydrolysis activity"/>
    <property type="evidence" value="ECO:0007669"/>
    <property type="project" value="InterPro"/>
</dbReference>
<keyword evidence="11" id="KW-0648">Protein biosynthesis</keyword>
<dbReference type="RefSeq" id="WP_015754308.1">
    <property type="nucleotide sequence ID" value="NC_013222.1"/>
</dbReference>
<gene>
    <name evidence="14" type="ordered locus">RB2501_11692</name>
</gene>
<evidence type="ECO:0000256" key="8">
    <source>
        <dbReference type="ARBA" id="ARBA00022840"/>
    </source>
</evidence>
<dbReference type="GO" id="GO:0006417">
    <property type="term" value="P:regulation of translation"/>
    <property type="evidence" value="ECO:0007669"/>
    <property type="project" value="UniProtKB-KW"/>
</dbReference>
<protein>
    <submittedName>
        <fullName evidence="14">ABC transporter ATP-binding protein</fullName>
    </submittedName>
</protein>
<keyword evidence="3" id="KW-0820">tRNA-binding</keyword>
<dbReference type="GO" id="GO:0006412">
    <property type="term" value="P:translation"/>
    <property type="evidence" value="ECO:0007669"/>
    <property type="project" value="UniProtKB-KW"/>
</dbReference>
<dbReference type="InterPro" id="IPR051309">
    <property type="entry name" value="ABCF_ATPase"/>
</dbReference>
<evidence type="ECO:0000256" key="1">
    <source>
        <dbReference type="ARBA" id="ARBA00005868"/>
    </source>
</evidence>
<evidence type="ECO:0000256" key="6">
    <source>
        <dbReference type="ARBA" id="ARBA00022741"/>
    </source>
</evidence>
<dbReference type="InterPro" id="IPR032781">
    <property type="entry name" value="ABC_tran_Xtn"/>
</dbReference>
<dbReference type="InterPro" id="IPR037118">
    <property type="entry name" value="Val-tRNA_synth_C_sf"/>
</dbReference>
<dbReference type="EMBL" id="CP001712">
    <property type="protein sequence ID" value="EAR14987.1"/>
    <property type="molecule type" value="Genomic_DNA"/>
</dbReference>
<evidence type="ECO:0000256" key="4">
    <source>
        <dbReference type="ARBA" id="ARBA00022730"/>
    </source>
</evidence>
<keyword evidence="10" id="KW-0694">RNA-binding</keyword>
<dbReference type="FunFam" id="3.40.50.300:FF:000011">
    <property type="entry name" value="Putative ABC transporter ATP-binding component"/>
    <property type="match status" value="1"/>
</dbReference>
<keyword evidence="2" id="KW-0963">Cytoplasm</keyword>
<dbReference type="Gene3D" id="1.10.287.380">
    <property type="entry name" value="Valyl-tRNA synthetase, C-terminal domain"/>
    <property type="match status" value="1"/>
</dbReference>
<keyword evidence="9" id="KW-0810">Translation regulation</keyword>
<evidence type="ECO:0000256" key="7">
    <source>
        <dbReference type="ARBA" id="ARBA00022801"/>
    </source>
</evidence>
<keyword evidence="15" id="KW-1185">Reference proteome</keyword>
<keyword evidence="5" id="KW-0677">Repeat</keyword>
<proteinExistence type="inferred from homology"/>
<dbReference type="Pfam" id="PF12848">
    <property type="entry name" value="ABC_tran_Xtn"/>
    <property type="match status" value="1"/>
</dbReference>
<evidence type="ECO:0000313" key="15">
    <source>
        <dbReference type="Proteomes" id="UP000009049"/>
    </source>
</evidence>
<feature type="domain" description="ABC transporter" evidence="13">
    <location>
        <begin position="4"/>
        <end position="248"/>
    </location>
</feature>
<evidence type="ECO:0000256" key="3">
    <source>
        <dbReference type="ARBA" id="ARBA00022555"/>
    </source>
</evidence>
<dbReference type="PROSITE" id="PS00211">
    <property type="entry name" value="ABC_TRANSPORTER_1"/>
    <property type="match status" value="1"/>
</dbReference>
<sequence length="625" mass="71734">MNLLSAENLAKSYGERTLFSGLTFGVNQGQKVALIARNGTGKTTLLDILAGKDSPDSGSVTYRKNLRRAYLEQHPDLNPDLTVAQTLFDTGNETVRILARYEEALEHPEDTRGYQRAFEAMERANAWDLETRFSQILSRLRLHDQKQRVSSLSGGQRRRLALAHALIEEPELLILDEPTNHLDLDMIEWLEEYFANRPVSLLMVTHDRYFLDRVCTDILELEGGELHHYPGIYQDFLREKEAREQIASTTAKKTRSLYKQELEWMRRQPKARTTKSKSRIEDFEELKKEALSRRKEREMELEINMERLGTKVVELHNISKSYDGRELFSGFTYHFKRGERIGLIGPNGSGKTTFLDLVTGNLESDTGKVVHGETLQFGYYTQHGLEASPGKKVIDAVREFGDYIPLKKGRQLSAQQLLERFLFDRKAQYDYIEKLSGGERKRLFLCTVLIQNPNFLILDEPTNDLDIVTLNVLEEFLLDFPGTLLIVSHDRYFMDKVTDHLFVFDGKGGIRDFPGNYSDYRLQAEVPSGAPAPEVSDAATSVTRDTPANSGARKGKRNYNQEREYRQLETEIGKLEARKREIETGFSDPSLPGEEMDRLSRELSDLLQELEEKTARWFELAAIEE</sequence>
<dbReference type="AlphaFoldDB" id="A4CMU5"/>
<evidence type="ECO:0000259" key="13">
    <source>
        <dbReference type="PROSITE" id="PS50893"/>
    </source>
</evidence>
<dbReference type="FunFam" id="3.40.50.300:FF:000183">
    <property type="entry name" value="ABC transporter ATP-binding protein yjjK"/>
    <property type="match status" value="1"/>
</dbReference>
<evidence type="ECO:0000256" key="11">
    <source>
        <dbReference type="ARBA" id="ARBA00022917"/>
    </source>
</evidence>
<keyword evidence="6" id="KW-0547">Nucleotide-binding</keyword>
<accession>A4CMU5</accession>
<feature type="compositionally biased region" description="Polar residues" evidence="12">
    <location>
        <begin position="538"/>
        <end position="549"/>
    </location>
</feature>
<feature type="region of interest" description="Disordered" evidence="12">
    <location>
        <begin position="579"/>
        <end position="599"/>
    </location>
</feature>
<comment type="similarity">
    <text evidence="1">Belongs to the ABC transporter superfamily. ABCF family. Translational throttle EttA subfamily.</text>
</comment>
<evidence type="ECO:0000256" key="9">
    <source>
        <dbReference type="ARBA" id="ARBA00022845"/>
    </source>
</evidence>
<dbReference type="GO" id="GO:0005524">
    <property type="term" value="F:ATP binding"/>
    <property type="evidence" value="ECO:0007669"/>
    <property type="project" value="UniProtKB-KW"/>
</dbReference>
<keyword evidence="7" id="KW-0378">Hydrolase</keyword>
<dbReference type="InterPro" id="IPR032524">
    <property type="entry name" value="ABC_tran_C"/>
</dbReference>
<dbReference type="OrthoDB" id="1521973at2"/>
<keyword evidence="4" id="KW-0699">rRNA-binding</keyword>
<keyword evidence="8 14" id="KW-0067">ATP-binding</keyword>
<feature type="domain" description="ABC transporter" evidence="13">
    <location>
        <begin position="313"/>
        <end position="526"/>
    </location>
</feature>
<dbReference type="InterPro" id="IPR017871">
    <property type="entry name" value="ABC_transporter-like_CS"/>
</dbReference>
<organism evidence="14 15">
    <name type="scientific">Robiginitalea biformata (strain ATCC BAA-864 / DSM 15991 / KCTC 12146 / HTCC2501)</name>
    <dbReference type="NCBI Taxonomy" id="313596"/>
    <lineage>
        <taxon>Bacteria</taxon>
        <taxon>Pseudomonadati</taxon>
        <taxon>Bacteroidota</taxon>
        <taxon>Flavobacteriia</taxon>
        <taxon>Flavobacteriales</taxon>
        <taxon>Flavobacteriaceae</taxon>
        <taxon>Robiginitalea</taxon>
    </lineage>
</organism>
<evidence type="ECO:0000256" key="5">
    <source>
        <dbReference type="ARBA" id="ARBA00022737"/>
    </source>
</evidence>
<dbReference type="eggNOG" id="COG0488">
    <property type="taxonomic scope" value="Bacteria"/>
</dbReference>